<proteinExistence type="predicted"/>
<keyword evidence="3" id="KW-1185">Reference proteome</keyword>
<sequence>MALMAVFVQFCCRFASALCSLAQEKQSVSVLGVKPAGILFAFHCWYAVSDFYRVTDFSGDQ</sequence>
<protein>
    <recommendedName>
        <fullName evidence="4">Secreted protein</fullName>
    </recommendedName>
</protein>
<evidence type="ECO:0008006" key="4">
    <source>
        <dbReference type="Google" id="ProtNLM"/>
    </source>
</evidence>
<evidence type="ECO:0000313" key="3">
    <source>
        <dbReference type="Proteomes" id="UP000680067"/>
    </source>
</evidence>
<dbReference type="Proteomes" id="UP000680067">
    <property type="component" value="Unassembled WGS sequence"/>
</dbReference>
<evidence type="ECO:0000313" key="2">
    <source>
        <dbReference type="EMBL" id="MBR7780585.1"/>
    </source>
</evidence>
<feature type="signal peptide" evidence="1">
    <location>
        <begin position="1"/>
        <end position="17"/>
    </location>
</feature>
<organism evidence="2 3">
    <name type="scientific">Undibacterium luofuense</name>
    <dbReference type="NCBI Taxonomy" id="2828733"/>
    <lineage>
        <taxon>Bacteria</taxon>
        <taxon>Pseudomonadati</taxon>
        <taxon>Pseudomonadota</taxon>
        <taxon>Betaproteobacteria</taxon>
        <taxon>Burkholderiales</taxon>
        <taxon>Oxalobacteraceae</taxon>
        <taxon>Undibacterium</taxon>
    </lineage>
</organism>
<accession>A0A941DIE4</accession>
<name>A0A941DIE4_9BURK</name>
<dbReference type="EMBL" id="JAGSPN010000001">
    <property type="protein sequence ID" value="MBR7780585.1"/>
    <property type="molecule type" value="Genomic_DNA"/>
</dbReference>
<feature type="chain" id="PRO_5037291217" description="Secreted protein" evidence="1">
    <location>
        <begin position="18"/>
        <end position="61"/>
    </location>
</feature>
<keyword evidence="1" id="KW-0732">Signal</keyword>
<evidence type="ECO:0000256" key="1">
    <source>
        <dbReference type="SAM" id="SignalP"/>
    </source>
</evidence>
<comment type="caution">
    <text evidence="2">The sequence shown here is derived from an EMBL/GenBank/DDBJ whole genome shotgun (WGS) entry which is preliminary data.</text>
</comment>
<dbReference type="AlphaFoldDB" id="A0A941DIE4"/>
<reference evidence="2" key="1">
    <citation type="submission" date="2021-04" db="EMBL/GenBank/DDBJ databases">
        <title>novel species isolated from subtropical streams in China.</title>
        <authorList>
            <person name="Lu H."/>
        </authorList>
    </citation>
    <scope>NUCLEOTIDE SEQUENCE</scope>
    <source>
        <strain evidence="2">LFS511W</strain>
    </source>
</reference>
<gene>
    <name evidence="2" type="ORF">KDM89_00400</name>
</gene>